<dbReference type="InterPro" id="IPR056157">
    <property type="entry name" value="TPR_IFT80_172_dom"/>
</dbReference>
<feature type="domain" description="IFT80 second beta-propeller" evidence="5">
    <location>
        <begin position="301"/>
        <end position="587"/>
    </location>
</feature>
<accession>A0A1W4WPT0</accession>
<feature type="domain" description="IFT80/172/WDR35 TPR" evidence="6">
    <location>
        <begin position="615"/>
        <end position="708"/>
    </location>
</feature>
<sequence length="714" mass="79464">MRFKISLSKKEPNAPAVTCVGWRNTEEVISAGDDNQLLSWTVSNREPIKITEFGPDLNPTDLHFMPRGNVGGTAVKQNDLILLTATDGKFYIVHRNGRFERSVEAHKGAVLVGAWSYDGNGLLTGGEDGFIKIWSRSGMLRSTLVSSDSSIYAAVWSGDSKCVAYTQDKQIVIKHLAPNIKPEKWKAHDGLVLALAWSEVNDLIISGGEDCRYKVWNSQGHQLFSSTLHDYPIMSLAWSPNGDVFAVGSYNTLRLCDHAGWSRSLDKLSTGCIYKMSWSKDGTQLAGACANGHVLFAHIIEKQVNYFNFEAVVTGRKTISVRDTTTDAQELLELPERIIQVALKYSHLVATTPSQCYIYSTSNWNTPIIFDLKDGCVSLLLMSEKYLLIGERNTINIYNHQGRLVASPRWPNMRLESLTSSQISLSSDTFVVMDILNLNTVYIIDLGSNRSISENAVSIHHDVSICQISLNQAGDIQQRCVAILDKNKCIYICQIKTPYKELHKLGSQVHSFLWNTEQNMIAAIQDTNLVVWYCPTACFNATALKFTTKVYDSYDLGSNPRINDFVGNFVTIRRGDGALVSVCISPYPAALSSLLRGGNLKEAVNLCRKINDKTLWMCLAVYVISNLDVENLSYLEEAFAATDQYDAVDYVLNLKKQPTKSQQMAGLSLLGGSMQNAEAILLHNGQVAQAIMMNVQMYQWNRALDLAILNIKRT</sequence>
<dbReference type="FunFam" id="2.130.10.10:FF:001115">
    <property type="entry name" value="Intraflagellar transport 80 homolog (Chlamydomonas)"/>
    <property type="match status" value="1"/>
</dbReference>
<evidence type="ECO:0000256" key="2">
    <source>
        <dbReference type="ARBA" id="ARBA00023069"/>
    </source>
</evidence>
<dbReference type="InterPro" id="IPR001680">
    <property type="entry name" value="WD40_rpt"/>
</dbReference>
<keyword evidence="2" id="KW-0969">Cilium</keyword>
<dbReference type="InParanoid" id="A0A1W4WPT0"/>
<dbReference type="PANTHER" id="PTHR24098:SF0">
    <property type="entry name" value="OUTER SEGMENT 5"/>
    <property type="match status" value="1"/>
</dbReference>
<feature type="repeat" description="WD" evidence="4">
    <location>
        <begin position="185"/>
        <end position="226"/>
    </location>
</feature>
<dbReference type="Gene3D" id="2.130.10.10">
    <property type="entry name" value="YVTN repeat-like/Quinoprotein amine dehydrogenase"/>
    <property type="match status" value="3"/>
</dbReference>
<evidence type="ECO:0000256" key="1">
    <source>
        <dbReference type="ARBA" id="ARBA00004138"/>
    </source>
</evidence>
<dbReference type="PROSITE" id="PS50082">
    <property type="entry name" value="WD_REPEATS_2"/>
    <property type="match status" value="2"/>
</dbReference>
<reference evidence="8" key="1">
    <citation type="submission" date="2025-08" db="UniProtKB">
        <authorList>
            <consortium name="RefSeq"/>
        </authorList>
    </citation>
    <scope>IDENTIFICATION</scope>
</reference>
<evidence type="ECO:0000256" key="3">
    <source>
        <dbReference type="ARBA" id="ARBA00023273"/>
    </source>
</evidence>
<organism evidence="7 8">
    <name type="scientific">Agrilus planipennis</name>
    <name type="common">Emerald ash borer</name>
    <name type="synonym">Agrilus marcopoli</name>
    <dbReference type="NCBI Taxonomy" id="224129"/>
    <lineage>
        <taxon>Eukaryota</taxon>
        <taxon>Metazoa</taxon>
        <taxon>Ecdysozoa</taxon>
        <taxon>Arthropoda</taxon>
        <taxon>Hexapoda</taxon>
        <taxon>Insecta</taxon>
        <taxon>Pterygota</taxon>
        <taxon>Neoptera</taxon>
        <taxon>Endopterygota</taxon>
        <taxon>Coleoptera</taxon>
        <taxon>Polyphaga</taxon>
        <taxon>Elateriformia</taxon>
        <taxon>Buprestoidea</taxon>
        <taxon>Buprestidae</taxon>
        <taxon>Agrilinae</taxon>
        <taxon>Agrilus</taxon>
    </lineage>
</organism>
<dbReference type="Pfam" id="PF23387">
    <property type="entry name" value="TPR_IFT80_172"/>
    <property type="match status" value="1"/>
</dbReference>
<keyword evidence="4" id="KW-0853">WD repeat</keyword>
<dbReference type="GO" id="GO:0060271">
    <property type="term" value="P:cilium assembly"/>
    <property type="evidence" value="ECO:0007669"/>
    <property type="project" value="TreeGrafter"/>
</dbReference>
<dbReference type="Proteomes" id="UP000192223">
    <property type="component" value="Unplaced"/>
</dbReference>
<dbReference type="PROSITE" id="PS50294">
    <property type="entry name" value="WD_REPEATS_REGION"/>
    <property type="match status" value="2"/>
</dbReference>
<dbReference type="Gene3D" id="1.25.40.470">
    <property type="match status" value="1"/>
</dbReference>
<evidence type="ECO:0000313" key="7">
    <source>
        <dbReference type="Proteomes" id="UP000192223"/>
    </source>
</evidence>
<dbReference type="Pfam" id="PF00400">
    <property type="entry name" value="WD40"/>
    <property type="match status" value="3"/>
</dbReference>
<dbReference type="PANTHER" id="PTHR24098">
    <property type="entry name" value="OUTER SEGMENT 5"/>
    <property type="match status" value="1"/>
</dbReference>
<keyword evidence="3" id="KW-0966">Cell projection</keyword>
<dbReference type="CTD" id="35349"/>
<dbReference type="GO" id="GO:0005929">
    <property type="term" value="C:cilium"/>
    <property type="evidence" value="ECO:0007669"/>
    <property type="project" value="UniProtKB-SubCell"/>
</dbReference>
<dbReference type="KEGG" id="apln:108735141"/>
<evidence type="ECO:0000256" key="4">
    <source>
        <dbReference type="PROSITE-ProRule" id="PRU00221"/>
    </source>
</evidence>
<feature type="repeat" description="WD" evidence="4">
    <location>
        <begin position="103"/>
        <end position="135"/>
    </location>
</feature>
<dbReference type="SMART" id="SM00320">
    <property type="entry name" value="WD40"/>
    <property type="match status" value="5"/>
</dbReference>
<dbReference type="STRING" id="224129.A0A1W4WPT0"/>
<dbReference type="SUPFAM" id="SSF50978">
    <property type="entry name" value="WD40 repeat-like"/>
    <property type="match status" value="2"/>
</dbReference>
<dbReference type="InterPro" id="IPR015943">
    <property type="entry name" value="WD40/YVTN_repeat-like_dom_sf"/>
</dbReference>
<dbReference type="AlphaFoldDB" id="A0A1W4WPT0"/>
<name>A0A1W4WPT0_AGRPL</name>
<proteinExistence type="predicted"/>
<dbReference type="RefSeq" id="XP_018322477.1">
    <property type="nucleotide sequence ID" value="XM_018466975.1"/>
</dbReference>
<dbReference type="FunFam" id="2.130.10.10:FF:000298">
    <property type="entry name" value="Intraflagellar transport 80 homolog (Chlamydomonas)"/>
    <property type="match status" value="1"/>
</dbReference>
<dbReference type="OrthoDB" id="408728at2759"/>
<protein>
    <submittedName>
        <fullName evidence="8">Intraflagellar transport protein 80 homolog</fullName>
    </submittedName>
</protein>
<dbReference type="InterPro" id="IPR056456">
    <property type="entry name" value="Beta-prop_IFT80_2nd"/>
</dbReference>
<dbReference type="GO" id="GO:0030992">
    <property type="term" value="C:intraciliary transport particle B"/>
    <property type="evidence" value="ECO:0007669"/>
    <property type="project" value="TreeGrafter"/>
</dbReference>
<dbReference type="Pfam" id="PF23335">
    <property type="entry name" value="Beta-prop_IFT80_2nd"/>
    <property type="match status" value="1"/>
</dbReference>
<dbReference type="InterPro" id="IPR036322">
    <property type="entry name" value="WD40_repeat_dom_sf"/>
</dbReference>
<dbReference type="GeneID" id="108735141"/>
<dbReference type="FunCoup" id="A0A1W4WPT0">
    <property type="interactions" value="196"/>
</dbReference>
<keyword evidence="7" id="KW-1185">Reference proteome</keyword>
<gene>
    <name evidence="8" type="primary">LOC108735141</name>
</gene>
<evidence type="ECO:0000313" key="8">
    <source>
        <dbReference type="RefSeq" id="XP_018322477.1"/>
    </source>
</evidence>
<evidence type="ECO:0000259" key="6">
    <source>
        <dbReference type="Pfam" id="PF23387"/>
    </source>
</evidence>
<comment type="subcellular location">
    <subcellularLocation>
        <location evidence="1">Cell projection</location>
        <location evidence="1">Cilium</location>
    </subcellularLocation>
</comment>
<evidence type="ECO:0000259" key="5">
    <source>
        <dbReference type="Pfam" id="PF23335"/>
    </source>
</evidence>